<keyword evidence="9" id="KW-0482">Metalloprotease</keyword>
<evidence type="ECO:0000256" key="1">
    <source>
        <dbReference type="ARBA" id="ARBA00001947"/>
    </source>
</evidence>
<proteinExistence type="inferred from homology"/>
<evidence type="ECO:0000256" key="4">
    <source>
        <dbReference type="ARBA" id="ARBA00022670"/>
    </source>
</evidence>
<keyword evidence="5" id="KW-0479">Metal-binding</keyword>
<dbReference type="AlphaFoldDB" id="A0A6A4JYX7"/>
<dbReference type="CDD" id="cd03860">
    <property type="entry name" value="M14_CP_A-B_like"/>
    <property type="match status" value="1"/>
</dbReference>
<keyword evidence="8" id="KW-0862">Zinc</keyword>
<keyword evidence="10" id="KW-1015">Disulfide bond</keyword>
<evidence type="ECO:0000313" key="14">
    <source>
        <dbReference type="Proteomes" id="UP000466442"/>
    </source>
</evidence>
<dbReference type="SUPFAM" id="SSF53187">
    <property type="entry name" value="Zn-dependent exopeptidases"/>
    <property type="match status" value="1"/>
</dbReference>
<organism evidence="13 14">
    <name type="scientific">Apolygus lucorum</name>
    <name type="common">Small green plant bug</name>
    <name type="synonym">Lygocoris lucorum</name>
    <dbReference type="NCBI Taxonomy" id="248454"/>
    <lineage>
        <taxon>Eukaryota</taxon>
        <taxon>Metazoa</taxon>
        <taxon>Ecdysozoa</taxon>
        <taxon>Arthropoda</taxon>
        <taxon>Hexapoda</taxon>
        <taxon>Insecta</taxon>
        <taxon>Pterygota</taxon>
        <taxon>Neoptera</taxon>
        <taxon>Paraneoptera</taxon>
        <taxon>Hemiptera</taxon>
        <taxon>Heteroptera</taxon>
        <taxon>Panheteroptera</taxon>
        <taxon>Cimicomorpha</taxon>
        <taxon>Miridae</taxon>
        <taxon>Mirini</taxon>
        <taxon>Apolygus</taxon>
    </lineage>
</organism>
<dbReference type="SMART" id="SM00631">
    <property type="entry name" value="Zn_pept"/>
    <property type="match status" value="1"/>
</dbReference>
<name>A0A6A4JYX7_APOLU</name>
<dbReference type="GO" id="GO:0005615">
    <property type="term" value="C:extracellular space"/>
    <property type="evidence" value="ECO:0007669"/>
    <property type="project" value="TreeGrafter"/>
</dbReference>
<keyword evidence="7" id="KW-0378">Hydrolase</keyword>
<dbReference type="GO" id="GO:0008270">
    <property type="term" value="F:zinc ion binding"/>
    <property type="evidence" value="ECO:0007669"/>
    <property type="project" value="InterPro"/>
</dbReference>
<protein>
    <recommendedName>
        <fullName evidence="12">Peptidase M14 domain-containing protein</fullName>
    </recommendedName>
</protein>
<keyword evidence="6" id="KW-0732">Signal</keyword>
<evidence type="ECO:0000256" key="9">
    <source>
        <dbReference type="ARBA" id="ARBA00023049"/>
    </source>
</evidence>
<evidence type="ECO:0000259" key="12">
    <source>
        <dbReference type="PROSITE" id="PS52035"/>
    </source>
</evidence>
<comment type="cofactor">
    <cofactor evidence="1">
        <name>Zn(2+)</name>
        <dbReference type="ChEBI" id="CHEBI:29105"/>
    </cofactor>
</comment>
<dbReference type="Proteomes" id="UP000466442">
    <property type="component" value="Unassembled WGS sequence"/>
</dbReference>
<dbReference type="GO" id="GO:0004181">
    <property type="term" value="F:metallocarboxypeptidase activity"/>
    <property type="evidence" value="ECO:0007669"/>
    <property type="project" value="InterPro"/>
</dbReference>
<dbReference type="PROSITE" id="PS00132">
    <property type="entry name" value="CARBOXYPEPT_ZN_1"/>
    <property type="match status" value="1"/>
</dbReference>
<dbReference type="InterPro" id="IPR036990">
    <property type="entry name" value="M14A-like_propep"/>
</dbReference>
<dbReference type="EMBL" id="WIXP02000007">
    <property type="protein sequence ID" value="KAF6208594.1"/>
    <property type="molecule type" value="Genomic_DNA"/>
</dbReference>
<dbReference type="InterPro" id="IPR057247">
    <property type="entry name" value="CARBOXYPEPT_ZN_2"/>
</dbReference>
<dbReference type="Pfam" id="PF00246">
    <property type="entry name" value="Peptidase_M14"/>
    <property type="match status" value="1"/>
</dbReference>
<dbReference type="InterPro" id="IPR003146">
    <property type="entry name" value="M14A_act_pep"/>
</dbReference>
<dbReference type="PROSITE" id="PS52035">
    <property type="entry name" value="PEPTIDASE_M14"/>
    <property type="match status" value="1"/>
</dbReference>
<comment type="similarity">
    <text evidence="2 11">Belongs to the peptidase M14 family.</text>
</comment>
<evidence type="ECO:0000256" key="2">
    <source>
        <dbReference type="ARBA" id="ARBA00005988"/>
    </source>
</evidence>
<keyword evidence="14" id="KW-1185">Reference proteome</keyword>
<dbReference type="PANTHER" id="PTHR11705">
    <property type="entry name" value="PROTEASE FAMILY M14 CARBOXYPEPTIDASE A,B"/>
    <property type="match status" value="1"/>
</dbReference>
<dbReference type="PRINTS" id="PR00765">
    <property type="entry name" value="CRBOXYPTASEA"/>
</dbReference>
<dbReference type="GO" id="GO:0006508">
    <property type="term" value="P:proteolysis"/>
    <property type="evidence" value="ECO:0007669"/>
    <property type="project" value="UniProtKB-KW"/>
</dbReference>
<dbReference type="PANTHER" id="PTHR11705:SF91">
    <property type="entry name" value="FI01817P-RELATED"/>
    <property type="match status" value="1"/>
</dbReference>
<keyword evidence="4" id="KW-0645">Protease</keyword>
<sequence length="559" mass="62615">MTNRIVIDAETGWNTPRKPGHSPPGEDAGPGGLPPKESVAVAEFSHVRRFVVMTPRALLSLVLASCVLVLLASSSSCASLPGDSGAARDVGGVFTAVFTWFEAAVEYMFGMIAGGDGGGKGAKGKRRAAITKNRGRTYTNYQVLRLRPTTDEDVQELKTLEDEHGLEFWSPPVKNGTSDLMIPPDVSEYLREYLQDRDIEFTVLTNDLEAEIKKQNPKPKSKYSEKLLKTDKGHPLTWARFHRYKDILDYLDYLGSTIPDLVKIVTIGKSSENRPLKVAHISSGKRKDAPAIWIDGGIHGREWVAPSTALFILKQLTENYNTNKAVVDGIDWFIMPVANPDGYEYSHSVDRFWRKNRSKNPAKRYEDYYDEARYGRFFWGDDAETCQGVDLNRNWDFHWKEIGASSSPCKPTFAGDRPFSEPETRAMSDFIMDRSDQIKAYLSLHSYSQMLLLPWGYTKQNPKDYDDLMYVGRKAVEALQRLYGTPYKIGTSPSLLYPTSGSSDDWAKGKAGIKYSYTLELRDKGTHGFLLPASQIVPTGRETFAAIKTIAKHVVNTSD</sequence>
<gene>
    <name evidence="13" type="ORF">GE061_017052</name>
</gene>
<feature type="active site" description="Proton donor/acceptor" evidence="11">
    <location>
        <position position="520"/>
    </location>
</feature>
<dbReference type="InterPro" id="IPR057246">
    <property type="entry name" value="CARBOXYPEPT_ZN_1"/>
</dbReference>
<feature type="domain" description="Peptidase M14" evidence="12">
    <location>
        <begin position="240"/>
        <end position="554"/>
    </location>
</feature>
<evidence type="ECO:0000256" key="8">
    <source>
        <dbReference type="ARBA" id="ARBA00022833"/>
    </source>
</evidence>
<evidence type="ECO:0000256" key="5">
    <source>
        <dbReference type="ARBA" id="ARBA00022723"/>
    </source>
</evidence>
<dbReference type="PROSITE" id="PS00133">
    <property type="entry name" value="CARBOXYPEPT_ZN_2"/>
    <property type="match status" value="1"/>
</dbReference>
<dbReference type="Pfam" id="PF02244">
    <property type="entry name" value="Propep_M14"/>
    <property type="match status" value="1"/>
</dbReference>
<reference evidence="13" key="1">
    <citation type="journal article" date="2021" name="Mol. Ecol. Resour.">
        <title>Apolygus lucorum genome provides insights into omnivorousness and mesophyll feeding.</title>
        <authorList>
            <person name="Liu Y."/>
            <person name="Liu H."/>
            <person name="Wang H."/>
            <person name="Huang T."/>
            <person name="Liu B."/>
            <person name="Yang B."/>
            <person name="Yin L."/>
            <person name="Li B."/>
            <person name="Zhang Y."/>
            <person name="Zhang S."/>
            <person name="Jiang F."/>
            <person name="Zhang X."/>
            <person name="Ren Y."/>
            <person name="Wang B."/>
            <person name="Wang S."/>
            <person name="Lu Y."/>
            <person name="Wu K."/>
            <person name="Fan W."/>
            <person name="Wang G."/>
        </authorList>
    </citation>
    <scope>NUCLEOTIDE SEQUENCE</scope>
    <source>
        <strain evidence="13">12Hb</strain>
    </source>
</reference>
<accession>A0A6A4JYX7</accession>
<comment type="caution">
    <text evidence="13">The sequence shown here is derived from an EMBL/GenBank/DDBJ whole genome shotgun (WGS) entry which is preliminary data.</text>
</comment>
<evidence type="ECO:0000256" key="7">
    <source>
        <dbReference type="ARBA" id="ARBA00022801"/>
    </source>
</evidence>
<keyword evidence="3" id="KW-0121">Carboxypeptidase</keyword>
<evidence type="ECO:0000256" key="10">
    <source>
        <dbReference type="ARBA" id="ARBA00023157"/>
    </source>
</evidence>
<dbReference type="OrthoDB" id="3626597at2759"/>
<dbReference type="SUPFAM" id="SSF54897">
    <property type="entry name" value="Protease propeptides/inhibitors"/>
    <property type="match status" value="1"/>
</dbReference>
<evidence type="ECO:0000256" key="11">
    <source>
        <dbReference type="PROSITE-ProRule" id="PRU01379"/>
    </source>
</evidence>
<dbReference type="Gene3D" id="3.40.630.10">
    <property type="entry name" value="Zn peptidases"/>
    <property type="match status" value="1"/>
</dbReference>
<dbReference type="Gene3D" id="3.30.70.340">
    <property type="entry name" value="Metallocarboxypeptidase-like"/>
    <property type="match status" value="1"/>
</dbReference>
<evidence type="ECO:0000256" key="3">
    <source>
        <dbReference type="ARBA" id="ARBA00022645"/>
    </source>
</evidence>
<evidence type="ECO:0000313" key="13">
    <source>
        <dbReference type="EMBL" id="KAF6208594.1"/>
    </source>
</evidence>
<dbReference type="FunFam" id="3.40.630.10:FF:000056">
    <property type="entry name" value="Zinc carboxypeptidase"/>
    <property type="match status" value="1"/>
</dbReference>
<dbReference type="InterPro" id="IPR000834">
    <property type="entry name" value="Peptidase_M14"/>
</dbReference>
<evidence type="ECO:0000256" key="6">
    <source>
        <dbReference type="ARBA" id="ARBA00022729"/>
    </source>
</evidence>